<keyword evidence="9" id="KW-0539">Nucleus</keyword>
<keyword evidence="4" id="KW-0808">Transferase</keyword>
<dbReference type="VEuPathDB" id="FungiDB:jhhlp_003146"/>
<feature type="coiled-coil region" evidence="11">
    <location>
        <begin position="96"/>
        <end position="123"/>
    </location>
</feature>
<dbReference type="GO" id="GO:0008270">
    <property type="term" value="F:zinc ion binding"/>
    <property type="evidence" value="ECO:0007669"/>
    <property type="project" value="UniProtKB-KW"/>
</dbReference>
<dbReference type="GO" id="GO:0030915">
    <property type="term" value="C:Smc5-Smc6 complex"/>
    <property type="evidence" value="ECO:0007669"/>
    <property type="project" value="InterPro"/>
</dbReference>
<keyword evidence="11" id="KW-0175">Coiled coil</keyword>
<keyword evidence="6 10" id="KW-0863">Zinc-finger</keyword>
<proteinExistence type="inferred from homology"/>
<dbReference type="Gene3D" id="3.30.40.10">
    <property type="entry name" value="Zinc/RING finger domain, C3HC4 (zinc finger)"/>
    <property type="match status" value="1"/>
</dbReference>
<sequence length="420" mass="47876">MLPGKRRLQQGRRTGTSSTPGRPTSTAGPHAELPPYKPQACALNDEAVRSLFQLSQNLKTEKLDEHVRESLAFIGRATFELNETLQSARCNLESLGEGKEEERAKMQKKVTKLEELAKELTMEADKSVRGLIDLKANVVDEREAIQAAHDAASQIVRTRLQEKRLREQRQQELAEAGEQGEDAGDVLAEPAFEPSTDMIRGIRGQKSDEYENMDMYQRYSLNNDYIEFKRQWHMGLHGADAVVPDAKRWFTRDGQPVFNYGHGGGQGGSNGIGEDEETMDDDEDIVIEREKVSTRCPLSLQEMKDPYTNSRCKHTFEKDAIMEFFGSARQVMCPQAGCSMTFTKRDLYPDRAMLARIRRARRERQEPESEEDEDENSRMIDDDGDSRVKEEPRIDPSGPRPRRSIKRERQSRGGDDYDEL</sequence>
<dbReference type="OrthoDB" id="26899at2759"/>
<protein>
    <recommendedName>
        <fullName evidence="13">SP-RING-type domain-containing protein</fullName>
    </recommendedName>
</protein>
<evidence type="ECO:0000256" key="3">
    <source>
        <dbReference type="ARBA" id="ARBA00008212"/>
    </source>
</evidence>
<dbReference type="Proteomes" id="UP000233524">
    <property type="component" value="Unassembled WGS sequence"/>
</dbReference>
<dbReference type="PANTHER" id="PTHR21330">
    <property type="entry name" value="E3 SUMO-PROTEIN LIGASE NSE2"/>
    <property type="match status" value="1"/>
</dbReference>
<feature type="region of interest" description="Disordered" evidence="12">
    <location>
        <begin position="258"/>
        <end position="277"/>
    </location>
</feature>
<dbReference type="InParanoid" id="A0A2N3NG17"/>
<dbReference type="EMBL" id="NLAX01000008">
    <property type="protein sequence ID" value="PKS11383.1"/>
    <property type="molecule type" value="Genomic_DNA"/>
</dbReference>
<evidence type="ECO:0000256" key="7">
    <source>
        <dbReference type="ARBA" id="ARBA00022786"/>
    </source>
</evidence>
<evidence type="ECO:0000256" key="10">
    <source>
        <dbReference type="PROSITE-ProRule" id="PRU00452"/>
    </source>
</evidence>
<evidence type="ECO:0000256" key="1">
    <source>
        <dbReference type="ARBA" id="ARBA00004123"/>
    </source>
</evidence>
<dbReference type="GO" id="GO:0000724">
    <property type="term" value="P:double-strand break repair via homologous recombination"/>
    <property type="evidence" value="ECO:0007669"/>
    <property type="project" value="InterPro"/>
</dbReference>
<comment type="subcellular location">
    <subcellularLocation>
        <location evidence="1">Nucleus</location>
    </subcellularLocation>
</comment>
<keyword evidence="8" id="KW-0862">Zinc</keyword>
<reference evidence="14 15" key="1">
    <citation type="journal article" date="2017" name="G3 (Bethesda)">
        <title>First Draft Genome Sequence of the Pathogenic Fungus Lomentospora prolificans (Formerly Scedosporium prolificans).</title>
        <authorList>
            <person name="Luo R."/>
            <person name="Zimin A."/>
            <person name="Workman R."/>
            <person name="Fan Y."/>
            <person name="Pertea G."/>
            <person name="Grossman N."/>
            <person name="Wear M.P."/>
            <person name="Jia B."/>
            <person name="Miller H."/>
            <person name="Casadevall A."/>
            <person name="Timp W."/>
            <person name="Zhang S.X."/>
            <person name="Salzberg S.L."/>
        </authorList>
    </citation>
    <scope>NUCLEOTIDE SEQUENCE [LARGE SCALE GENOMIC DNA]</scope>
    <source>
        <strain evidence="14 15">JHH-5317</strain>
    </source>
</reference>
<feature type="compositionally biased region" description="Gly residues" evidence="12">
    <location>
        <begin position="261"/>
        <end position="271"/>
    </location>
</feature>
<feature type="domain" description="SP-RING-type" evidence="13">
    <location>
        <begin position="281"/>
        <end position="366"/>
    </location>
</feature>
<evidence type="ECO:0000259" key="13">
    <source>
        <dbReference type="PROSITE" id="PS51044"/>
    </source>
</evidence>
<dbReference type="InterPro" id="IPR004181">
    <property type="entry name" value="Znf_MIZ"/>
</dbReference>
<feature type="region of interest" description="Disordered" evidence="12">
    <location>
        <begin position="1"/>
        <end position="37"/>
    </location>
</feature>
<gene>
    <name evidence="14" type="ORF">jhhlp_003146</name>
</gene>
<dbReference type="AlphaFoldDB" id="A0A2N3NG17"/>
<dbReference type="STRING" id="41688.A0A2N3NG17"/>
<accession>A0A2N3NG17</accession>
<dbReference type="GO" id="GO:0061665">
    <property type="term" value="F:SUMO ligase activity"/>
    <property type="evidence" value="ECO:0007669"/>
    <property type="project" value="TreeGrafter"/>
</dbReference>
<evidence type="ECO:0000256" key="2">
    <source>
        <dbReference type="ARBA" id="ARBA00004718"/>
    </source>
</evidence>
<dbReference type="Pfam" id="PF11789">
    <property type="entry name" value="zf-Nse"/>
    <property type="match status" value="1"/>
</dbReference>
<comment type="pathway">
    <text evidence="2">Protein modification; protein sumoylation.</text>
</comment>
<dbReference type="CDD" id="cd16651">
    <property type="entry name" value="SPL-RING_NSE2"/>
    <property type="match status" value="1"/>
</dbReference>
<evidence type="ECO:0000256" key="12">
    <source>
        <dbReference type="SAM" id="MobiDB-lite"/>
    </source>
</evidence>
<feature type="compositionally biased region" description="Basic and acidic residues" evidence="12">
    <location>
        <begin position="407"/>
        <end position="420"/>
    </location>
</feature>
<dbReference type="PROSITE" id="PS51044">
    <property type="entry name" value="ZF_SP_RING"/>
    <property type="match status" value="1"/>
</dbReference>
<name>A0A2N3NG17_9PEZI</name>
<feature type="compositionally biased region" description="Basic and acidic residues" evidence="12">
    <location>
        <begin position="376"/>
        <end position="394"/>
    </location>
</feature>
<dbReference type="PANTHER" id="PTHR21330:SF1">
    <property type="entry name" value="E3 SUMO-PROTEIN LIGASE NSE2"/>
    <property type="match status" value="1"/>
</dbReference>
<dbReference type="SUPFAM" id="SSF57850">
    <property type="entry name" value="RING/U-box"/>
    <property type="match status" value="1"/>
</dbReference>
<feature type="region of interest" description="Disordered" evidence="12">
    <location>
        <begin position="358"/>
        <end position="420"/>
    </location>
</feature>
<keyword evidence="15" id="KW-1185">Reference proteome</keyword>
<evidence type="ECO:0000256" key="8">
    <source>
        <dbReference type="ARBA" id="ARBA00022833"/>
    </source>
</evidence>
<keyword evidence="7" id="KW-0833">Ubl conjugation pathway</keyword>
<evidence type="ECO:0000313" key="14">
    <source>
        <dbReference type="EMBL" id="PKS11383.1"/>
    </source>
</evidence>
<evidence type="ECO:0000313" key="15">
    <source>
        <dbReference type="Proteomes" id="UP000233524"/>
    </source>
</evidence>
<organism evidence="14 15">
    <name type="scientific">Lomentospora prolificans</name>
    <dbReference type="NCBI Taxonomy" id="41688"/>
    <lineage>
        <taxon>Eukaryota</taxon>
        <taxon>Fungi</taxon>
        <taxon>Dikarya</taxon>
        <taxon>Ascomycota</taxon>
        <taxon>Pezizomycotina</taxon>
        <taxon>Sordariomycetes</taxon>
        <taxon>Hypocreomycetidae</taxon>
        <taxon>Microascales</taxon>
        <taxon>Microascaceae</taxon>
        <taxon>Lomentospora</taxon>
    </lineage>
</organism>
<evidence type="ECO:0000256" key="5">
    <source>
        <dbReference type="ARBA" id="ARBA00022723"/>
    </source>
</evidence>
<dbReference type="GO" id="GO:0016925">
    <property type="term" value="P:protein sumoylation"/>
    <property type="evidence" value="ECO:0007669"/>
    <property type="project" value="UniProtKB-UniPathway"/>
</dbReference>
<evidence type="ECO:0000256" key="4">
    <source>
        <dbReference type="ARBA" id="ARBA00022679"/>
    </source>
</evidence>
<feature type="compositionally biased region" description="Basic residues" evidence="12">
    <location>
        <begin position="1"/>
        <end position="10"/>
    </location>
</feature>
<evidence type="ECO:0000256" key="11">
    <source>
        <dbReference type="SAM" id="Coils"/>
    </source>
</evidence>
<keyword evidence="5" id="KW-0479">Metal-binding</keyword>
<dbReference type="UniPathway" id="UPA00886"/>
<dbReference type="InterPro" id="IPR013083">
    <property type="entry name" value="Znf_RING/FYVE/PHD"/>
</dbReference>
<dbReference type="GO" id="GO:0005634">
    <property type="term" value="C:nucleus"/>
    <property type="evidence" value="ECO:0007669"/>
    <property type="project" value="UniProtKB-SubCell"/>
</dbReference>
<feature type="compositionally biased region" description="Low complexity" evidence="12">
    <location>
        <begin position="11"/>
        <end position="29"/>
    </location>
</feature>
<dbReference type="InterPro" id="IPR026846">
    <property type="entry name" value="Nse2(Mms21)"/>
</dbReference>
<comment type="similarity">
    <text evidence="3">Belongs to the NSE2 family.</text>
</comment>
<comment type="caution">
    <text evidence="14">The sequence shown here is derived from an EMBL/GenBank/DDBJ whole genome shotgun (WGS) entry which is preliminary data.</text>
</comment>
<evidence type="ECO:0000256" key="6">
    <source>
        <dbReference type="ARBA" id="ARBA00022771"/>
    </source>
</evidence>
<evidence type="ECO:0000256" key="9">
    <source>
        <dbReference type="ARBA" id="ARBA00023242"/>
    </source>
</evidence>